<dbReference type="InterPro" id="IPR011006">
    <property type="entry name" value="CheY-like_superfamily"/>
</dbReference>
<dbReference type="PATRIC" id="fig|47500.12.peg.4376"/>
<sequence length="139" mass="15556">MGYRILLVEDNPSNRELFIEILQLKSEYEISVAESGLKALEMLETFRPDLILMDIHMPGMDGLAVTRTIKSIPELAEIPIVALSALAMKSDIKSAFEAGCIGYITKPVRIRDFLQKIEKYMKQGEQNGNSSISAPHTEE</sequence>
<dbReference type="Proteomes" id="UP000037269">
    <property type="component" value="Unassembled WGS sequence"/>
</dbReference>
<dbReference type="EMBL" id="LGUG01000004">
    <property type="protein sequence ID" value="KON98177.1"/>
    <property type="molecule type" value="Genomic_DNA"/>
</dbReference>
<feature type="modified residue" description="4-aspartylphosphate" evidence="3">
    <location>
        <position position="54"/>
    </location>
</feature>
<reference evidence="5 7" key="1">
    <citation type="submission" date="2015-07" db="EMBL/GenBank/DDBJ databases">
        <title>Fjat-14205 dsm 2895.</title>
        <authorList>
            <person name="Liu B."/>
            <person name="Wang J."/>
            <person name="Zhu Y."/>
            <person name="Liu G."/>
            <person name="Chen Q."/>
            <person name="Chen Z."/>
            <person name="Lan J."/>
            <person name="Che J."/>
            <person name="Ge C."/>
            <person name="Shi H."/>
            <person name="Pan Z."/>
            <person name="Liu X."/>
        </authorList>
    </citation>
    <scope>NUCLEOTIDE SEQUENCE [LARGE SCALE GENOMIC DNA]</scope>
    <source>
        <strain evidence="5 7">DSM 2895</strain>
    </source>
</reference>
<dbReference type="InterPro" id="IPR001789">
    <property type="entry name" value="Sig_transdc_resp-reg_receiver"/>
</dbReference>
<dbReference type="EMBL" id="FNED01000001">
    <property type="protein sequence ID" value="SDI07176.1"/>
    <property type="molecule type" value="Genomic_DNA"/>
</dbReference>
<reference evidence="6 8" key="2">
    <citation type="submission" date="2016-10" db="EMBL/GenBank/DDBJ databases">
        <authorList>
            <person name="de Groot N.N."/>
        </authorList>
    </citation>
    <scope>NUCLEOTIDE SEQUENCE [LARGE SCALE GENOMIC DNA]</scope>
    <source>
        <strain evidence="6 8">DSM 2895</strain>
    </source>
</reference>
<keyword evidence="2" id="KW-0902">Two-component regulatory system</keyword>
<organism evidence="5 7">
    <name type="scientific">Aneurinibacillus migulanus</name>
    <name type="common">Bacillus migulanus</name>
    <dbReference type="NCBI Taxonomy" id="47500"/>
    <lineage>
        <taxon>Bacteria</taxon>
        <taxon>Bacillati</taxon>
        <taxon>Bacillota</taxon>
        <taxon>Bacilli</taxon>
        <taxon>Bacillales</taxon>
        <taxon>Paenibacillaceae</taxon>
        <taxon>Aneurinibacillus group</taxon>
        <taxon>Aneurinibacillus</taxon>
    </lineage>
</organism>
<dbReference type="Pfam" id="PF00072">
    <property type="entry name" value="Response_reg"/>
    <property type="match status" value="1"/>
</dbReference>
<dbReference type="STRING" id="47500.AF333_24800"/>
<gene>
    <name evidence="5" type="ORF">AF333_24800</name>
    <name evidence="6" type="ORF">SAMN04487909_101442</name>
</gene>
<dbReference type="PANTHER" id="PTHR45339">
    <property type="entry name" value="HYBRID SIGNAL TRANSDUCTION HISTIDINE KINASE J"/>
    <property type="match status" value="1"/>
</dbReference>
<evidence type="ECO:0000313" key="8">
    <source>
        <dbReference type="Proteomes" id="UP000182836"/>
    </source>
</evidence>
<evidence type="ECO:0000256" key="1">
    <source>
        <dbReference type="ARBA" id="ARBA00022553"/>
    </source>
</evidence>
<dbReference type="GO" id="GO:0000160">
    <property type="term" value="P:phosphorelay signal transduction system"/>
    <property type="evidence" value="ECO:0007669"/>
    <property type="project" value="UniProtKB-KW"/>
</dbReference>
<dbReference type="PROSITE" id="PS50110">
    <property type="entry name" value="RESPONSE_REGULATORY"/>
    <property type="match status" value="1"/>
</dbReference>
<keyword evidence="7" id="KW-1185">Reference proteome</keyword>
<dbReference type="Proteomes" id="UP000182836">
    <property type="component" value="Unassembled WGS sequence"/>
</dbReference>
<dbReference type="AlphaFoldDB" id="A0A0M0H8V4"/>
<dbReference type="SMART" id="SM00448">
    <property type="entry name" value="REC"/>
    <property type="match status" value="1"/>
</dbReference>
<dbReference type="RefSeq" id="WP_043068105.1">
    <property type="nucleotide sequence ID" value="NZ_BJOA01000004.1"/>
</dbReference>
<evidence type="ECO:0000313" key="6">
    <source>
        <dbReference type="EMBL" id="SDI07176.1"/>
    </source>
</evidence>
<dbReference type="PANTHER" id="PTHR45339:SF1">
    <property type="entry name" value="HYBRID SIGNAL TRANSDUCTION HISTIDINE KINASE J"/>
    <property type="match status" value="1"/>
</dbReference>
<dbReference type="Gene3D" id="3.40.50.2300">
    <property type="match status" value="1"/>
</dbReference>
<dbReference type="OrthoDB" id="9800897at2"/>
<dbReference type="SUPFAM" id="SSF52172">
    <property type="entry name" value="CheY-like"/>
    <property type="match status" value="1"/>
</dbReference>
<dbReference type="GeneID" id="42308344"/>
<evidence type="ECO:0000256" key="3">
    <source>
        <dbReference type="PROSITE-ProRule" id="PRU00169"/>
    </source>
</evidence>
<evidence type="ECO:0000256" key="2">
    <source>
        <dbReference type="ARBA" id="ARBA00023012"/>
    </source>
</evidence>
<feature type="domain" description="Response regulatory" evidence="4">
    <location>
        <begin position="4"/>
        <end position="121"/>
    </location>
</feature>
<evidence type="ECO:0000313" key="7">
    <source>
        <dbReference type="Proteomes" id="UP000037269"/>
    </source>
</evidence>
<keyword evidence="1 3" id="KW-0597">Phosphoprotein</keyword>
<proteinExistence type="predicted"/>
<protein>
    <submittedName>
        <fullName evidence="6">Two-component system, cell cycle response regulator DivK</fullName>
    </submittedName>
</protein>
<evidence type="ECO:0000313" key="5">
    <source>
        <dbReference type="EMBL" id="KON98177.1"/>
    </source>
</evidence>
<evidence type="ECO:0000259" key="4">
    <source>
        <dbReference type="PROSITE" id="PS50110"/>
    </source>
</evidence>
<name>A0A0M0H8V4_ANEMI</name>
<accession>A0A0M0H8V4</accession>